<reference evidence="1" key="1">
    <citation type="submission" date="2021-06" db="EMBL/GenBank/DDBJ databases">
        <title>Comparative genomics, transcriptomics and evolutionary studies reveal genomic signatures of adaptation to plant cell wall in hemibiotrophic fungi.</title>
        <authorList>
            <consortium name="DOE Joint Genome Institute"/>
            <person name="Baroncelli R."/>
            <person name="Diaz J.F."/>
            <person name="Benocci T."/>
            <person name="Peng M."/>
            <person name="Battaglia E."/>
            <person name="Haridas S."/>
            <person name="Andreopoulos W."/>
            <person name="Labutti K."/>
            <person name="Pangilinan J."/>
            <person name="Floch G.L."/>
            <person name="Makela M.R."/>
            <person name="Henrissat B."/>
            <person name="Grigoriev I.V."/>
            <person name="Crouch J.A."/>
            <person name="De Vries R.P."/>
            <person name="Sukno S.A."/>
            <person name="Thon M.R."/>
        </authorList>
    </citation>
    <scope>NUCLEOTIDE SEQUENCE</scope>
    <source>
        <strain evidence="1">CBS 193.32</strain>
    </source>
</reference>
<evidence type="ECO:0000313" key="1">
    <source>
        <dbReference type="EMBL" id="KAK1672535.1"/>
    </source>
</evidence>
<comment type="caution">
    <text evidence="1">The sequence shown here is derived from an EMBL/GenBank/DDBJ whole genome shotgun (WGS) entry which is preliminary data.</text>
</comment>
<dbReference type="Proteomes" id="UP001224890">
    <property type="component" value="Unassembled WGS sequence"/>
</dbReference>
<dbReference type="RefSeq" id="XP_060426538.1">
    <property type="nucleotide sequence ID" value="XM_060572712.1"/>
</dbReference>
<organism evidence="1 2">
    <name type="scientific">Colletotrichum godetiae</name>
    <dbReference type="NCBI Taxonomy" id="1209918"/>
    <lineage>
        <taxon>Eukaryota</taxon>
        <taxon>Fungi</taxon>
        <taxon>Dikarya</taxon>
        <taxon>Ascomycota</taxon>
        <taxon>Pezizomycotina</taxon>
        <taxon>Sordariomycetes</taxon>
        <taxon>Hypocreomycetidae</taxon>
        <taxon>Glomerellales</taxon>
        <taxon>Glomerellaceae</taxon>
        <taxon>Colletotrichum</taxon>
        <taxon>Colletotrichum acutatum species complex</taxon>
    </lineage>
</organism>
<protein>
    <recommendedName>
        <fullName evidence="3">HET domain-containing protein</fullName>
    </recommendedName>
</protein>
<evidence type="ECO:0008006" key="3">
    <source>
        <dbReference type="Google" id="ProtNLM"/>
    </source>
</evidence>
<dbReference type="GeneID" id="85457238"/>
<gene>
    <name evidence="1" type="ORF">BDP55DRAFT_634803</name>
</gene>
<name>A0AAJ0EUR9_9PEZI</name>
<evidence type="ECO:0000313" key="2">
    <source>
        <dbReference type="Proteomes" id="UP001224890"/>
    </source>
</evidence>
<accession>A0AAJ0EUR9</accession>
<dbReference type="EMBL" id="JAHMHR010000037">
    <property type="protein sequence ID" value="KAK1672535.1"/>
    <property type="molecule type" value="Genomic_DNA"/>
</dbReference>
<sequence length="269" mass="31196">MYLGVDMRQNTPVCIVLTRTAEGLICSEPWLLTYEQSWNLSRIHNTFTIHVQNDVSLQEDAIFWRQKRRSFHIDLNLQTSLKLEQLELHPQYLWDEFHLAFIASNPDKSYPARLKFLIRDSDSNFSESFPLTLTLGWASSHQQPFALLYGSEELVDTTRLAIRNVPPDNFPDLVKDDIDWISSNKKSFEKALSRINTNPEFQATEVQFVTRKIMVLYCGLHKVSAFVATFRVELETRQNHNNRITYHASLSGKISRMEGRIAMLALKST</sequence>
<dbReference type="AlphaFoldDB" id="A0AAJ0EUR9"/>
<proteinExistence type="predicted"/>
<keyword evidence="2" id="KW-1185">Reference proteome</keyword>